<organism evidence="1 2">
    <name type="scientific">Kyrpidia spormannii</name>
    <dbReference type="NCBI Taxonomy" id="2055160"/>
    <lineage>
        <taxon>Bacteria</taxon>
        <taxon>Bacillati</taxon>
        <taxon>Bacillota</taxon>
        <taxon>Bacilli</taxon>
        <taxon>Bacillales</taxon>
        <taxon>Alicyclobacillaceae</taxon>
        <taxon>Kyrpidia</taxon>
    </lineage>
</organism>
<evidence type="ECO:0000313" key="1">
    <source>
        <dbReference type="EMBL" id="CAB3391038.1"/>
    </source>
</evidence>
<keyword evidence="2" id="KW-1185">Reference proteome</keyword>
<dbReference type="EMBL" id="LR792684">
    <property type="protein sequence ID" value="CAB3391038.1"/>
    <property type="molecule type" value="Genomic_DNA"/>
</dbReference>
<sequence length="38" mass="4349">MGLGEFFTEICSFRAYFRLDGPGIEVDFVLKSNHILLL</sequence>
<gene>
    <name evidence="1" type="ORF">FAVT5_1170</name>
</gene>
<proteinExistence type="predicted"/>
<name>A0ACA8Z7G3_9BACL</name>
<evidence type="ECO:0000313" key="2">
    <source>
        <dbReference type="Proteomes" id="UP000501793"/>
    </source>
</evidence>
<reference evidence="1" key="1">
    <citation type="submission" date="2020-04" db="EMBL/GenBank/DDBJ databases">
        <authorList>
            <person name="Hogendoorn C."/>
        </authorList>
    </citation>
    <scope>NUCLEOTIDE SEQUENCE</scope>
    <source>
        <strain evidence="1">FAVT5</strain>
    </source>
</reference>
<protein>
    <submittedName>
        <fullName evidence="1">Uncharacterized protein</fullName>
    </submittedName>
</protein>
<dbReference type="Proteomes" id="UP000501793">
    <property type="component" value="Chromosome"/>
</dbReference>
<accession>A0ACA8Z7G3</accession>